<keyword evidence="1" id="KW-0732">Signal</keyword>
<dbReference type="AlphaFoldDB" id="A0A517YEH4"/>
<gene>
    <name evidence="2" type="ORF">ETAA8_37370</name>
</gene>
<dbReference type="KEGG" id="aagg:ETAA8_37370"/>
<reference evidence="2 3" key="1">
    <citation type="submission" date="2019-02" db="EMBL/GenBank/DDBJ databases">
        <title>Deep-cultivation of Planctomycetes and their phenomic and genomic characterization uncovers novel biology.</title>
        <authorList>
            <person name="Wiegand S."/>
            <person name="Jogler M."/>
            <person name="Boedeker C."/>
            <person name="Pinto D."/>
            <person name="Vollmers J."/>
            <person name="Rivas-Marin E."/>
            <person name="Kohn T."/>
            <person name="Peeters S.H."/>
            <person name="Heuer A."/>
            <person name="Rast P."/>
            <person name="Oberbeckmann S."/>
            <person name="Bunk B."/>
            <person name="Jeske O."/>
            <person name="Meyerdierks A."/>
            <person name="Storesund J.E."/>
            <person name="Kallscheuer N."/>
            <person name="Luecker S."/>
            <person name="Lage O.M."/>
            <person name="Pohl T."/>
            <person name="Merkel B.J."/>
            <person name="Hornburger P."/>
            <person name="Mueller R.-W."/>
            <person name="Bruemmer F."/>
            <person name="Labrenz M."/>
            <person name="Spormann A.M."/>
            <person name="Op den Camp H."/>
            <person name="Overmann J."/>
            <person name="Amann R."/>
            <person name="Jetten M.S.M."/>
            <person name="Mascher T."/>
            <person name="Medema M.H."/>
            <person name="Devos D.P."/>
            <person name="Kaster A.-K."/>
            <person name="Ovreas L."/>
            <person name="Rohde M."/>
            <person name="Galperin M.Y."/>
            <person name="Jogler C."/>
        </authorList>
    </citation>
    <scope>NUCLEOTIDE SEQUENCE [LARGE SCALE GENOMIC DNA]</scope>
    <source>
        <strain evidence="2 3">ETA_A8</strain>
    </source>
</reference>
<feature type="signal peptide" evidence="1">
    <location>
        <begin position="1"/>
        <end position="23"/>
    </location>
</feature>
<proteinExistence type="predicted"/>
<evidence type="ECO:0000313" key="3">
    <source>
        <dbReference type="Proteomes" id="UP000315017"/>
    </source>
</evidence>
<dbReference type="Proteomes" id="UP000315017">
    <property type="component" value="Chromosome"/>
</dbReference>
<evidence type="ECO:0000313" key="2">
    <source>
        <dbReference type="EMBL" id="QDU28634.1"/>
    </source>
</evidence>
<evidence type="ECO:0000256" key="1">
    <source>
        <dbReference type="SAM" id="SignalP"/>
    </source>
</evidence>
<dbReference type="EMBL" id="CP036274">
    <property type="protein sequence ID" value="QDU28634.1"/>
    <property type="molecule type" value="Genomic_DNA"/>
</dbReference>
<name>A0A517YEH4_9BACT</name>
<dbReference type="RefSeq" id="WP_145091249.1">
    <property type="nucleotide sequence ID" value="NZ_CP036274.1"/>
</dbReference>
<dbReference type="OrthoDB" id="286202at2"/>
<keyword evidence="3" id="KW-1185">Reference proteome</keyword>
<organism evidence="2 3">
    <name type="scientific">Anatilimnocola aggregata</name>
    <dbReference type="NCBI Taxonomy" id="2528021"/>
    <lineage>
        <taxon>Bacteria</taxon>
        <taxon>Pseudomonadati</taxon>
        <taxon>Planctomycetota</taxon>
        <taxon>Planctomycetia</taxon>
        <taxon>Pirellulales</taxon>
        <taxon>Pirellulaceae</taxon>
        <taxon>Anatilimnocola</taxon>
    </lineage>
</organism>
<accession>A0A517YEH4</accession>
<feature type="chain" id="PRO_5021854948" evidence="1">
    <location>
        <begin position="24"/>
        <end position="280"/>
    </location>
</feature>
<sequence length="280" mass="32406" precursor="true">MSRTLLAFVAVVATSIAHTSLTAQETKPDNKRSEIPNYRVDATDFSASEADIRAVCDSAARQLWPLFADYELEPFVVTRGQSGPITLYKRNDRREIVVKLDTSNTLWSQYAYQFGHEFCHVLCGFREGDSSNRWFEETLSETASLYVLRGMARDWKDGPPYKHWASYRDNLREYADNVIRQRAHTREIYAKGMPAFYRDHEAQLRKTATDRELNGAMAVVLLSYFEEQPTRWEAIRWLNSLPPPAKESFADFLQRWQGAVPEKHRLFVADVAKLYGVHRD</sequence>
<protein>
    <submittedName>
        <fullName evidence="2">Uncharacterized protein</fullName>
    </submittedName>
</protein>